<feature type="domain" description="Aminotransferase class V" evidence="2">
    <location>
        <begin position="97"/>
        <end position="203"/>
    </location>
</feature>
<dbReference type="GO" id="GO:0008265">
    <property type="term" value="F:molybdenum cofactor sulfurtransferase activity"/>
    <property type="evidence" value="ECO:0007669"/>
    <property type="project" value="UniProtKB-EC"/>
</dbReference>
<proteinExistence type="predicted"/>
<feature type="domain" description="Aminotransferase class V" evidence="2">
    <location>
        <begin position="324"/>
        <end position="576"/>
    </location>
</feature>
<dbReference type="EMBL" id="JAPMOS010000007">
    <property type="protein sequence ID" value="KAJ4461391.1"/>
    <property type="molecule type" value="Genomic_DNA"/>
</dbReference>
<dbReference type="PANTHER" id="PTHR14237">
    <property type="entry name" value="MOLYBDOPTERIN COFACTOR SULFURASE MOSC"/>
    <property type="match status" value="1"/>
</dbReference>
<evidence type="ECO:0000259" key="2">
    <source>
        <dbReference type="Pfam" id="PF00266"/>
    </source>
</evidence>
<dbReference type="Proteomes" id="UP001141327">
    <property type="component" value="Unassembled WGS sequence"/>
</dbReference>
<dbReference type="SUPFAM" id="SSF53383">
    <property type="entry name" value="PLP-dependent transferases"/>
    <property type="match status" value="2"/>
</dbReference>
<dbReference type="InterPro" id="IPR015422">
    <property type="entry name" value="PyrdxlP-dep_Trfase_small"/>
</dbReference>
<protein>
    <submittedName>
        <fullName evidence="3">Molybdenum cofactor sulfurase</fullName>
        <ecNumber evidence="3">2.8.1.9</ecNumber>
    </submittedName>
</protein>
<accession>A0ABQ8USH1</accession>
<dbReference type="InterPro" id="IPR015424">
    <property type="entry name" value="PyrdxlP-dep_Trfase"/>
</dbReference>
<dbReference type="InterPro" id="IPR015421">
    <property type="entry name" value="PyrdxlP-dep_Trfase_major"/>
</dbReference>
<dbReference type="InterPro" id="IPR000192">
    <property type="entry name" value="Aminotrans_V_dom"/>
</dbReference>
<keyword evidence="4" id="KW-1185">Reference proteome</keyword>
<evidence type="ECO:0000313" key="3">
    <source>
        <dbReference type="EMBL" id="KAJ4461391.1"/>
    </source>
</evidence>
<sequence>MLPKEKGLPRRRISLGVVLLAAMAVFLIAGMVWRTGCMHSTSSYFQTRANLFRPVQYVPPPMTPEKQEFLRQYPGYGYTGKIDEIAGTQLTHFKDAVYLDYTGSGVYQQRQLELVMRDLAGNLYGNSHSINPSSQRTDLAVAAVRKKVLAWFNVTSSEYAVIFTSGATGGLKLVGETFPWSKDSEFLYMRADHNSVLGIREYALDRGAIFDCTDEAALYHQAHLRTTAPGLPKAGGNQDAYHLFAFPAECNFSGVKYPLELIDMFHNGTLGMKKGSGLSPSHAVLPLPLRILAPLTHHPLTQSLAPLTHPSPPWPIPRPPDPSLAPRSKYLVLLDAAAFVPTAPLDLHKHPADFVVMSFYKMFGYPSGLGALVVRHDALNLLRKSFFSGGTVVTSASDEHFHIWQHDMCARFEDGTLPFLNIVALKYGFQMLDELGYEPILAHTFALWDYTAQQMKGLKHSNGLPLVEFYGRHDTRDPHRQGPILNFNLRKPDGSYFGYHEVSELAAQNNIHLRTGCSCNPGACYSYLHIESKLIRKLAEEKDTCGDALDVVEGKIVGSIRVSFGYLSTYEHAQALLSFLRSNFLDVFEIGARSDVPF</sequence>
<dbReference type="Pfam" id="PF00266">
    <property type="entry name" value="Aminotran_5"/>
    <property type="match status" value="2"/>
</dbReference>
<keyword evidence="3" id="KW-0808">Transferase</keyword>
<dbReference type="Gene3D" id="3.40.640.10">
    <property type="entry name" value="Type I PLP-dependent aspartate aminotransferase-like (Major domain)"/>
    <property type="match status" value="1"/>
</dbReference>
<dbReference type="PANTHER" id="PTHR14237:SF80">
    <property type="entry name" value="MOLYBDENUM COFACTOR SULFURASE"/>
    <property type="match status" value="1"/>
</dbReference>
<feature type="transmembrane region" description="Helical" evidence="1">
    <location>
        <begin position="12"/>
        <end position="33"/>
    </location>
</feature>
<evidence type="ECO:0000313" key="4">
    <source>
        <dbReference type="Proteomes" id="UP001141327"/>
    </source>
</evidence>
<comment type="caution">
    <text evidence="3">The sequence shown here is derived from an EMBL/GenBank/DDBJ whole genome shotgun (WGS) entry which is preliminary data.</text>
</comment>
<organism evidence="3 4">
    <name type="scientific">Paratrimastix pyriformis</name>
    <dbReference type="NCBI Taxonomy" id="342808"/>
    <lineage>
        <taxon>Eukaryota</taxon>
        <taxon>Metamonada</taxon>
        <taxon>Preaxostyla</taxon>
        <taxon>Paratrimastigidae</taxon>
        <taxon>Paratrimastix</taxon>
    </lineage>
</organism>
<dbReference type="Gene3D" id="3.90.1150.10">
    <property type="entry name" value="Aspartate Aminotransferase, domain 1"/>
    <property type="match status" value="1"/>
</dbReference>
<keyword evidence="1" id="KW-0812">Transmembrane</keyword>
<keyword evidence="1" id="KW-0472">Membrane</keyword>
<gene>
    <name evidence="3" type="ORF">PAPYR_1951</name>
</gene>
<reference evidence="3" key="1">
    <citation type="journal article" date="2022" name="bioRxiv">
        <title>Genomics of Preaxostyla Flagellates Illuminates Evolutionary Transitions and the Path Towards Mitochondrial Loss.</title>
        <authorList>
            <person name="Novak L.V.F."/>
            <person name="Treitli S.C."/>
            <person name="Pyrih J."/>
            <person name="Halakuc P."/>
            <person name="Pipaliya S.V."/>
            <person name="Vacek V."/>
            <person name="Brzon O."/>
            <person name="Soukal P."/>
            <person name="Eme L."/>
            <person name="Dacks J.B."/>
            <person name="Karnkowska A."/>
            <person name="Elias M."/>
            <person name="Hampl V."/>
        </authorList>
    </citation>
    <scope>NUCLEOTIDE SEQUENCE</scope>
    <source>
        <strain evidence="3">RCP-MX</strain>
    </source>
</reference>
<evidence type="ECO:0000256" key="1">
    <source>
        <dbReference type="SAM" id="Phobius"/>
    </source>
</evidence>
<dbReference type="EC" id="2.8.1.9" evidence="3"/>
<keyword evidence="1" id="KW-1133">Transmembrane helix</keyword>
<name>A0ABQ8USH1_9EUKA</name>